<sequence length="647" mass="74627">MPYFSLKQTGSIMPKQQKIFALLVGINQYHPASNVTSLNGCIADIEATEKLLKEDFKVASGNVCKLTNEQATHENIVAHFQRHLIANAAHDTTLLFWFSGHGARQRTDPRFYKYLPEEDPENLKDETLVCYDSRAIVNGTMPHPDLADKELAVLIDLAAKKEAEVVTIFDCCHSGDITRSDPDHYERTRLIKDRDEQEHELARDYGKPNAPFSRGYLEGYYQKHQLDRIPKGKHLLLAACQYYETAKECTIKGDRRGIFSYYLQQVITQNPAVTYTNLFEQLRSVIAFESTQRNFSSPQTPQFTALAGFDTDQIILTKQKPEYLSNKYEITYSNEQKEWQIKYGANQGLPTSGKVIKFDIYDNPTLQKAMTEGYVKSVEVNYSTLALEHNLSPQQRYWGELTQLDDVPVYVNLEGDFIGQKELHLFIKKQGTTYFAIDNNKKHEFRINIDQGDWQLFKDKKTEALVNEPFAPGKVVHKLNRLGRWHLLRNNPNKNTRFKIPEFNFRVEDTLHHQVLKGTSAFQNKAFVCAPNEEGEWILDAEIKGQNYLDKNLFFTLLYFASDYSIQVPYNQCIKASKPFVIDEQEFVMKRGNTNVECIQLMVSTEKVESHFLSQSGLTSDNEREMRTKKKSTDWCTVTMELNLVKK</sequence>
<organism evidence="2 3">
    <name type="scientific">Microscilla marina ATCC 23134</name>
    <dbReference type="NCBI Taxonomy" id="313606"/>
    <lineage>
        <taxon>Bacteria</taxon>
        <taxon>Pseudomonadati</taxon>
        <taxon>Bacteroidota</taxon>
        <taxon>Cytophagia</taxon>
        <taxon>Cytophagales</taxon>
        <taxon>Microscillaceae</taxon>
        <taxon>Microscilla</taxon>
    </lineage>
</organism>
<gene>
    <name evidence="2" type="ORF">M23134_06688</name>
</gene>
<evidence type="ECO:0000259" key="1">
    <source>
        <dbReference type="Pfam" id="PF00656"/>
    </source>
</evidence>
<keyword evidence="3" id="KW-1185">Reference proteome</keyword>
<accession>A1ZW66</accession>
<dbReference type="GO" id="GO:0005737">
    <property type="term" value="C:cytoplasm"/>
    <property type="evidence" value="ECO:0007669"/>
    <property type="project" value="TreeGrafter"/>
</dbReference>
<dbReference type="EMBL" id="AAWS01000049">
    <property type="protein sequence ID" value="EAY25429.1"/>
    <property type="molecule type" value="Genomic_DNA"/>
</dbReference>
<dbReference type="GO" id="GO:0006508">
    <property type="term" value="P:proteolysis"/>
    <property type="evidence" value="ECO:0007669"/>
    <property type="project" value="InterPro"/>
</dbReference>
<dbReference type="GO" id="GO:0004197">
    <property type="term" value="F:cysteine-type endopeptidase activity"/>
    <property type="evidence" value="ECO:0007669"/>
    <property type="project" value="InterPro"/>
</dbReference>
<dbReference type="InterPro" id="IPR050452">
    <property type="entry name" value="Metacaspase"/>
</dbReference>
<protein>
    <recommendedName>
        <fullName evidence="1">Peptidase C14 caspase domain-containing protein</fullName>
    </recommendedName>
</protein>
<evidence type="ECO:0000313" key="2">
    <source>
        <dbReference type="EMBL" id="EAY25429.1"/>
    </source>
</evidence>
<name>A1ZW66_MICM2</name>
<dbReference type="InterPro" id="IPR011600">
    <property type="entry name" value="Pept_C14_caspase"/>
</dbReference>
<dbReference type="AlphaFoldDB" id="A1ZW66"/>
<dbReference type="Proteomes" id="UP000004095">
    <property type="component" value="Unassembled WGS sequence"/>
</dbReference>
<dbReference type="eggNOG" id="COG4249">
    <property type="taxonomic scope" value="Bacteria"/>
</dbReference>
<proteinExistence type="predicted"/>
<dbReference type="PANTHER" id="PTHR48104:SF30">
    <property type="entry name" value="METACASPASE-1"/>
    <property type="match status" value="1"/>
</dbReference>
<dbReference type="Gene3D" id="3.40.50.1460">
    <property type="match status" value="1"/>
</dbReference>
<reference evidence="2 3" key="1">
    <citation type="submission" date="2007-01" db="EMBL/GenBank/DDBJ databases">
        <authorList>
            <person name="Haygood M."/>
            <person name="Podell S."/>
            <person name="Anderson C."/>
            <person name="Hopkinson B."/>
            <person name="Roe K."/>
            <person name="Barbeau K."/>
            <person name="Gaasterland T."/>
            <person name="Ferriera S."/>
            <person name="Johnson J."/>
            <person name="Kravitz S."/>
            <person name="Beeson K."/>
            <person name="Sutton G."/>
            <person name="Rogers Y.-H."/>
            <person name="Friedman R."/>
            <person name="Frazier M."/>
            <person name="Venter J.C."/>
        </authorList>
    </citation>
    <scope>NUCLEOTIDE SEQUENCE [LARGE SCALE GENOMIC DNA]</scope>
    <source>
        <strain evidence="2 3">ATCC 23134</strain>
    </source>
</reference>
<dbReference type="Pfam" id="PF00656">
    <property type="entry name" value="Peptidase_C14"/>
    <property type="match status" value="1"/>
</dbReference>
<dbReference type="PANTHER" id="PTHR48104">
    <property type="entry name" value="METACASPASE-4"/>
    <property type="match status" value="1"/>
</dbReference>
<feature type="domain" description="Peptidase C14 caspase" evidence="1">
    <location>
        <begin position="20"/>
        <end position="305"/>
    </location>
</feature>
<comment type="caution">
    <text evidence="2">The sequence shown here is derived from an EMBL/GenBank/DDBJ whole genome shotgun (WGS) entry which is preliminary data.</text>
</comment>
<evidence type="ECO:0000313" key="3">
    <source>
        <dbReference type="Proteomes" id="UP000004095"/>
    </source>
</evidence>